<dbReference type="Gene3D" id="3.40.50.300">
    <property type="entry name" value="P-loop containing nucleotide triphosphate hydrolases"/>
    <property type="match status" value="1"/>
</dbReference>
<gene>
    <name evidence="10" type="primary">CPLANE2</name>
</gene>
<dbReference type="PANTHER" id="PTHR14983:SF1">
    <property type="entry name" value="CILIOGENESIS AND PLANAR POLARITY EFFECTOR 2"/>
    <property type="match status" value="1"/>
</dbReference>
<keyword evidence="7" id="KW-0206">Cytoskeleton</keyword>
<keyword evidence="4" id="KW-0963">Cytoplasm</keyword>
<evidence type="ECO:0000256" key="2">
    <source>
        <dbReference type="ARBA" id="ARBA00006270"/>
    </source>
</evidence>
<sequence>MLPMLRDWSNPPGTGSDAITTTVTSTVTTTIGSTIGSILSARSAWHGGRFTLPGILEAPPLRESMQTLSYKVFVSGRAGVGKTAAIARLAGLTALPPHASSSSSSSSCGGGGGYHETPGIQTTVVDWPVRLTPCDKLLLFRLHFWDCGEAALRKFDHILPACREGADAVLCLFSVTDRSSLDDVVQQMARVCGGGGGGGGAGGGGAGGGGAGGGGGGGGGAGGGGVVRAVLATKCDQLSRSDVSERELSDLHRAWHLPLFRLGGAGGGGWGGDGAAATWRGGDAQVTSLLDGLSQLLWCQDQAAAGLTQTARQELRVTYC</sequence>
<name>A0AAJ7WK01_PETMA</name>
<protein>
    <submittedName>
        <fullName evidence="10">Ciliogenesis and planar polarity effector 2 isoform X2</fullName>
    </submittedName>
</protein>
<evidence type="ECO:0000313" key="9">
    <source>
        <dbReference type="Proteomes" id="UP001318040"/>
    </source>
</evidence>
<accession>A0AAJ7WK01</accession>
<evidence type="ECO:0000313" key="10">
    <source>
        <dbReference type="RefSeq" id="XP_032800571.1"/>
    </source>
</evidence>
<evidence type="ECO:0000256" key="1">
    <source>
        <dbReference type="ARBA" id="ARBA00004120"/>
    </source>
</evidence>
<dbReference type="GO" id="GO:0003924">
    <property type="term" value="F:GTPase activity"/>
    <property type="evidence" value="ECO:0007669"/>
    <property type="project" value="InterPro"/>
</dbReference>
<keyword evidence="3" id="KW-0813">Transport</keyword>
<evidence type="ECO:0000256" key="5">
    <source>
        <dbReference type="ARBA" id="ARBA00022927"/>
    </source>
</evidence>
<evidence type="ECO:0000256" key="4">
    <source>
        <dbReference type="ARBA" id="ARBA00022490"/>
    </source>
</evidence>
<keyword evidence="5" id="KW-0653">Protein transport</keyword>
<dbReference type="InterPro" id="IPR027417">
    <property type="entry name" value="P-loop_NTPase"/>
</dbReference>
<dbReference type="AlphaFoldDB" id="A0AAJ7WK01"/>
<dbReference type="PANTHER" id="PTHR14983">
    <property type="entry name" value="CILIOGENESIS AND PLANAR POLARITY EFFECTOR 2"/>
    <property type="match status" value="1"/>
</dbReference>
<dbReference type="GO" id="GO:0005525">
    <property type="term" value="F:GTP binding"/>
    <property type="evidence" value="ECO:0007669"/>
    <property type="project" value="UniProtKB-KW"/>
</dbReference>
<comment type="subcellular location">
    <subcellularLocation>
        <location evidence="1">Cytoplasm</location>
        <location evidence="1">Cytoskeleton</location>
        <location evidence="1">Cilium basal body</location>
    </subcellularLocation>
</comment>
<dbReference type="GeneID" id="116937544"/>
<evidence type="ECO:0000256" key="8">
    <source>
        <dbReference type="ARBA" id="ARBA00023273"/>
    </source>
</evidence>
<keyword evidence="9" id="KW-1185">Reference proteome</keyword>
<dbReference type="InterPro" id="IPR039677">
    <property type="entry name" value="RSG1"/>
</dbReference>
<keyword evidence="6" id="KW-0547">Nucleotide-binding</keyword>
<evidence type="ECO:0000256" key="3">
    <source>
        <dbReference type="ARBA" id="ARBA00022448"/>
    </source>
</evidence>
<dbReference type="RefSeq" id="XP_032800571.1">
    <property type="nucleotide sequence ID" value="XM_032944680.1"/>
</dbReference>
<keyword evidence="8" id="KW-0966">Cell projection</keyword>
<dbReference type="CDD" id="cd00882">
    <property type="entry name" value="Ras_like_GTPase"/>
    <property type="match status" value="1"/>
</dbReference>
<keyword evidence="6" id="KW-0342">GTP-binding</keyword>
<comment type="similarity">
    <text evidence="2">Belongs to the small GTPase superfamily. Rab family.</text>
</comment>
<dbReference type="SUPFAM" id="SSF52540">
    <property type="entry name" value="P-loop containing nucleoside triphosphate hydrolases"/>
    <property type="match status" value="1"/>
</dbReference>
<organism evidence="9 10">
    <name type="scientific">Petromyzon marinus</name>
    <name type="common">Sea lamprey</name>
    <dbReference type="NCBI Taxonomy" id="7757"/>
    <lineage>
        <taxon>Eukaryota</taxon>
        <taxon>Metazoa</taxon>
        <taxon>Chordata</taxon>
        <taxon>Craniata</taxon>
        <taxon>Vertebrata</taxon>
        <taxon>Cyclostomata</taxon>
        <taxon>Hyperoartia</taxon>
        <taxon>Petromyzontiformes</taxon>
        <taxon>Petromyzontidae</taxon>
        <taxon>Petromyzon</taxon>
    </lineage>
</organism>
<evidence type="ECO:0000256" key="7">
    <source>
        <dbReference type="ARBA" id="ARBA00023212"/>
    </source>
</evidence>
<proteinExistence type="inferred from homology"/>
<reference evidence="10" key="1">
    <citation type="submission" date="2025-08" db="UniProtKB">
        <authorList>
            <consortium name="RefSeq"/>
        </authorList>
    </citation>
    <scope>IDENTIFICATION</scope>
    <source>
        <tissue evidence="10">Sperm</tissue>
    </source>
</reference>
<dbReference type="GO" id="GO:0015031">
    <property type="term" value="P:protein transport"/>
    <property type="evidence" value="ECO:0007669"/>
    <property type="project" value="UniProtKB-KW"/>
</dbReference>
<dbReference type="Proteomes" id="UP001318040">
    <property type="component" value="Unplaced"/>
</dbReference>
<evidence type="ECO:0000256" key="6">
    <source>
        <dbReference type="ARBA" id="ARBA00023134"/>
    </source>
</evidence>